<dbReference type="AlphaFoldDB" id="Q05FH2"/>
<feature type="transmembrane region" description="Helical" evidence="8">
    <location>
        <begin position="12"/>
        <end position="31"/>
    </location>
</feature>
<feature type="transmembrane region" description="Helical" evidence="8">
    <location>
        <begin position="112"/>
        <end position="135"/>
    </location>
</feature>
<dbReference type="PANTHER" id="PTHR11403">
    <property type="entry name" value="CYTOCHROME C OXIDASE SUBUNIT III"/>
    <property type="match status" value="1"/>
</dbReference>
<dbReference type="InterPro" id="IPR013833">
    <property type="entry name" value="Cyt_c_oxidase_su3_a-hlx"/>
</dbReference>
<dbReference type="EMBL" id="AP009180">
    <property type="protein sequence ID" value="BAF35199.1"/>
    <property type="molecule type" value="Genomic_DNA"/>
</dbReference>
<name>Q05FH2_CARRP</name>
<dbReference type="PROSITE" id="PS50253">
    <property type="entry name" value="COX3"/>
    <property type="match status" value="1"/>
</dbReference>
<organism evidence="10 11">
    <name type="scientific">Carsonella ruddii (strain PV)</name>
    <dbReference type="NCBI Taxonomy" id="387662"/>
    <lineage>
        <taxon>Bacteria</taxon>
        <taxon>Pseudomonadati</taxon>
        <taxon>Pseudomonadota</taxon>
        <taxon>Gammaproteobacteria</taxon>
        <taxon>Oceanospirillales</taxon>
        <taxon>Halomonadaceae</taxon>
        <taxon>Zymobacter group</taxon>
        <taxon>Candidatus Carsonella</taxon>
    </lineage>
</organism>
<feature type="transmembrane region" description="Helical" evidence="8">
    <location>
        <begin position="73"/>
        <end position="92"/>
    </location>
</feature>
<evidence type="ECO:0000256" key="6">
    <source>
        <dbReference type="ARBA" id="ARBA00023136"/>
    </source>
</evidence>
<evidence type="ECO:0000256" key="5">
    <source>
        <dbReference type="ARBA" id="ARBA00022989"/>
    </source>
</evidence>
<dbReference type="Gene3D" id="1.20.120.80">
    <property type="entry name" value="Cytochrome c oxidase, subunit III, four-helix bundle"/>
    <property type="match status" value="1"/>
</dbReference>
<keyword evidence="4 7" id="KW-0812">Transmembrane</keyword>
<dbReference type="InterPro" id="IPR000298">
    <property type="entry name" value="Cyt_c_oxidase-like_su3"/>
</dbReference>
<evidence type="ECO:0000256" key="2">
    <source>
        <dbReference type="ARBA" id="ARBA00010581"/>
    </source>
</evidence>
<evidence type="ECO:0000256" key="7">
    <source>
        <dbReference type="RuleBase" id="RU003376"/>
    </source>
</evidence>
<keyword evidence="6 8" id="KW-0472">Membrane</keyword>
<evidence type="ECO:0000256" key="1">
    <source>
        <dbReference type="ARBA" id="ARBA00004651"/>
    </source>
</evidence>
<dbReference type="SUPFAM" id="SSF81452">
    <property type="entry name" value="Cytochrome c oxidase subunit III-like"/>
    <property type="match status" value="1"/>
</dbReference>
<reference evidence="10 11" key="1">
    <citation type="journal article" date="2006" name="Science">
        <title>The 160-kilobase genome of the bacterial endosymbiont Carsonella.</title>
        <authorList>
            <person name="Nakabachi A."/>
            <person name="Yamashita A."/>
            <person name="Toh H."/>
            <person name="Ishikawa H."/>
            <person name="Dunbar H."/>
            <person name="Moran N."/>
            <person name="Hattori M."/>
        </authorList>
    </citation>
    <scope>NUCLEOTIDE SEQUENCE [LARGE SCALE GENOMIC DNA]</scope>
    <source>
        <strain evidence="10 11">PV</strain>
    </source>
</reference>
<feature type="transmembrane region" description="Helical" evidence="8">
    <location>
        <begin position="43"/>
        <end position="61"/>
    </location>
</feature>
<comment type="subcellular location">
    <subcellularLocation>
        <location evidence="1 7">Cell membrane</location>
        <topology evidence="1 7">Multi-pass membrane protein</topology>
    </subcellularLocation>
</comment>
<comment type="similarity">
    <text evidence="2 7">Belongs to the cytochrome c oxidase subunit 3 family.</text>
</comment>
<feature type="transmembrane region" description="Helical" evidence="8">
    <location>
        <begin position="147"/>
        <end position="169"/>
    </location>
</feature>
<dbReference type="InterPro" id="IPR024791">
    <property type="entry name" value="Cyt_c/ubiquinol_Oxase_su3"/>
</dbReference>
<protein>
    <submittedName>
        <fullName evidence="10">Cytochrome O ubiquinol oxidase subunit III</fullName>
    </submittedName>
</protein>
<dbReference type="PANTHER" id="PTHR11403:SF2">
    <property type="entry name" value="CYTOCHROME BO(3) UBIQUINOL OXIDASE SUBUNIT 3"/>
    <property type="match status" value="1"/>
</dbReference>
<sequence>MNNINKNVIGFWLYIITDCIMFSTIFLSFLISKHIFFLKNIIYNYRIILIETILLLLSSFLTIKIINKSNIKYYFLNIFFSILFLIIELKDIKHLFFLNLSFKLNNYLSNYYLILFFHALHVFVAIIICINLILLNKLKYKFKIINIIFLIFWHIIHIIWLCLSFIIYIKK</sequence>
<dbReference type="OrthoDB" id="9810850at2"/>
<evidence type="ECO:0000313" key="10">
    <source>
        <dbReference type="EMBL" id="BAF35199.1"/>
    </source>
</evidence>
<dbReference type="InterPro" id="IPR035973">
    <property type="entry name" value="Cyt_c_oxidase_su3-like_sf"/>
</dbReference>
<dbReference type="GO" id="GO:0005886">
    <property type="term" value="C:plasma membrane"/>
    <property type="evidence" value="ECO:0007669"/>
    <property type="project" value="UniProtKB-SubCell"/>
</dbReference>
<dbReference type="GO" id="GO:0019646">
    <property type="term" value="P:aerobic electron transport chain"/>
    <property type="evidence" value="ECO:0007669"/>
    <property type="project" value="InterPro"/>
</dbReference>
<evidence type="ECO:0000256" key="3">
    <source>
        <dbReference type="ARBA" id="ARBA00022475"/>
    </source>
</evidence>
<evidence type="ECO:0000256" key="4">
    <source>
        <dbReference type="ARBA" id="ARBA00022692"/>
    </source>
</evidence>
<dbReference type="HOGENOM" id="CLU_044071_3_0_6"/>
<dbReference type="RefSeq" id="WP_011672391.1">
    <property type="nucleotide sequence ID" value="NC_008512.1"/>
</dbReference>
<dbReference type="GO" id="GO:0004129">
    <property type="term" value="F:cytochrome-c oxidase activity"/>
    <property type="evidence" value="ECO:0007669"/>
    <property type="project" value="InterPro"/>
</dbReference>
<keyword evidence="5 8" id="KW-1133">Transmembrane helix</keyword>
<evidence type="ECO:0000259" key="9">
    <source>
        <dbReference type="PROSITE" id="PS50253"/>
    </source>
</evidence>
<keyword evidence="3" id="KW-1003">Cell membrane</keyword>
<evidence type="ECO:0000256" key="8">
    <source>
        <dbReference type="SAM" id="Phobius"/>
    </source>
</evidence>
<accession>Q05FH2</accession>
<dbReference type="Proteomes" id="UP000000777">
    <property type="component" value="Chromosome"/>
</dbReference>
<feature type="domain" description="Heme-copper oxidase subunit III family profile" evidence="9">
    <location>
        <begin position="1"/>
        <end position="171"/>
    </location>
</feature>
<proteinExistence type="inferred from homology"/>
<dbReference type="KEGG" id="crp:CRP_168"/>
<evidence type="ECO:0000313" key="11">
    <source>
        <dbReference type="Proteomes" id="UP000000777"/>
    </source>
</evidence>
<gene>
    <name evidence="10" type="ordered locus">CRP_168</name>
</gene>
<dbReference type="STRING" id="387662.CRP_168"/>